<feature type="compositionally biased region" description="Low complexity" evidence="1">
    <location>
        <begin position="69"/>
        <end position="80"/>
    </location>
</feature>
<dbReference type="Proteomes" id="UP001215280">
    <property type="component" value="Unassembled WGS sequence"/>
</dbReference>
<evidence type="ECO:0000313" key="3">
    <source>
        <dbReference type="Proteomes" id="UP001215280"/>
    </source>
</evidence>
<feature type="compositionally biased region" description="Low complexity" evidence="1">
    <location>
        <begin position="158"/>
        <end position="178"/>
    </location>
</feature>
<feature type="compositionally biased region" description="Pro residues" evidence="1">
    <location>
        <begin position="292"/>
        <end position="302"/>
    </location>
</feature>
<feature type="non-terminal residue" evidence="2">
    <location>
        <position position="453"/>
    </location>
</feature>
<reference evidence="2" key="1">
    <citation type="submission" date="2023-03" db="EMBL/GenBank/DDBJ databases">
        <title>Massive genome expansion in bonnet fungi (Mycena s.s.) driven by repeated elements and novel gene families across ecological guilds.</title>
        <authorList>
            <consortium name="Lawrence Berkeley National Laboratory"/>
            <person name="Harder C.B."/>
            <person name="Miyauchi S."/>
            <person name="Viragh M."/>
            <person name="Kuo A."/>
            <person name="Thoen E."/>
            <person name="Andreopoulos B."/>
            <person name="Lu D."/>
            <person name="Skrede I."/>
            <person name="Drula E."/>
            <person name="Henrissat B."/>
            <person name="Morin E."/>
            <person name="Kohler A."/>
            <person name="Barry K."/>
            <person name="LaButti K."/>
            <person name="Morin E."/>
            <person name="Salamov A."/>
            <person name="Lipzen A."/>
            <person name="Mereny Z."/>
            <person name="Hegedus B."/>
            <person name="Baldrian P."/>
            <person name="Stursova M."/>
            <person name="Weitz H."/>
            <person name="Taylor A."/>
            <person name="Grigoriev I.V."/>
            <person name="Nagy L.G."/>
            <person name="Martin F."/>
            <person name="Kauserud H."/>
        </authorList>
    </citation>
    <scope>NUCLEOTIDE SEQUENCE</scope>
    <source>
        <strain evidence="2">CBHHK188m</strain>
    </source>
</reference>
<keyword evidence="3" id="KW-1185">Reference proteome</keyword>
<feature type="region of interest" description="Disordered" evidence="1">
    <location>
        <begin position="135"/>
        <end position="453"/>
    </location>
</feature>
<feature type="compositionally biased region" description="Polar residues" evidence="1">
    <location>
        <begin position="236"/>
        <end position="245"/>
    </location>
</feature>
<feature type="region of interest" description="Disordered" evidence="1">
    <location>
        <begin position="45"/>
        <end position="105"/>
    </location>
</feature>
<accession>A0AAD7KBZ2</accession>
<feature type="region of interest" description="Disordered" evidence="1">
    <location>
        <begin position="1"/>
        <end position="24"/>
    </location>
</feature>
<sequence>MSRTQVTFESTQLARQRSRVSPVLQVASTPAQMQYPQKDIAPWLETLDETPPTPPPKPARTFHVSPQNSLSSMRQGSMSSYHHSNGHRPSTNLSVSTGEGSLELNDSIDDYGQALMAPELDLPPMHDVEIAPWLDRSEPQEPPSPPPKNGRSFFPPKGSFSSLRPGSSSGLFSRSRGPSESHSNLSIAETTNSAIASTSTSFMHEPRDRAFSPTPELRKSKSSMFSSLRKKVSKRNLGSNSSTLLDESEHPSLRPPPLNSASLVSFLPIPSPPQTPRFKRPKKKASQQDEVPPVPSIEPPDPGEQEIKLDTNFDEMDGIIDRAMLGNPNGRHDASSPGSDITSSKSHSDSSQFGSQFGSPLQWSDPFAPGGQLPSVFHQPRKPSRRVSPNTLLPPEPPIAPSATVLPDPGVPAEGWTAPESWSVAVKDGTDPVGEAESSSDESTGGTGRHRAS</sequence>
<feature type="compositionally biased region" description="Low complexity" evidence="1">
    <location>
        <begin position="186"/>
        <end position="201"/>
    </location>
</feature>
<protein>
    <submittedName>
        <fullName evidence="2">Uncharacterized protein</fullName>
    </submittedName>
</protein>
<name>A0AAD7KBZ2_9AGAR</name>
<dbReference type="EMBL" id="JARJLG010000003">
    <property type="protein sequence ID" value="KAJ7782579.1"/>
    <property type="molecule type" value="Genomic_DNA"/>
</dbReference>
<feature type="compositionally biased region" description="Polar residues" evidence="1">
    <location>
        <begin position="81"/>
        <end position="99"/>
    </location>
</feature>
<feature type="compositionally biased region" description="Low complexity" evidence="1">
    <location>
        <begin position="435"/>
        <end position="444"/>
    </location>
</feature>
<feature type="compositionally biased region" description="Polar residues" evidence="1">
    <location>
        <begin position="1"/>
        <end position="15"/>
    </location>
</feature>
<feature type="compositionally biased region" description="Low complexity" evidence="1">
    <location>
        <begin position="339"/>
        <end position="359"/>
    </location>
</feature>
<proteinExistence type="predicted"/>
<organism evidence="2 3">
    <name type="scientific">Mycena maculata</name>
    <dbReference type="NCBI Taxonomy" id="230809"/>
    <lineage>
        <taxon>Eukaryota</taxon>
        <taxon>Fungi</taxon>
        <taxon>Dikarya</taxon>
        <taxon>Basidiomycota</taxon>
        <taxon>Agaricomycotina</taxon>
        <taxon>Agaricomycetes</taxon>
        <taxon>Agaricomycetidae</taxon>
        <taxon>Agaricales</taxon>
        <taxon>Marasmiineae</taxon>
        <taxon>Mycenaceae</taxon>
        <taxon>Mycena</taxon>
    </lineage>
</organism>
<comment type="caution">
    <text evidence="2">The sequence shown here is derived from an EMBL/GenBank/DDBJ whole genome shotgun (WGS) entry which is preliminary data.</text>
</comment>
<evidence type="ECO:0000256" key="1">
    <source>
        <dbReference type="SAM" id="MobiDB-lite"/>
    </source>
</evidence>
<evidence type="ECO:0000313" key="2">
    <source>
        <dbReference type="EMBL" id="KAJ7782579.1"/>
    </source>
</evidence>
<dbReference type="AlphaFoldDB" id="A0AAD7KBZ2"/>
<gene>
    <name evidence="2" type="ORF">DFH07DRAFT_909435</name>
</gene>